<dbReference type="GO" id="GO:0016757">
    <property type="term" value="F:glycosyltransferase activity"/>
    <property type="evidence" value="ECO:0007669"/>
    <property type="project" value="InterPro"/>
</dbReference>
<dbReference type="EMBL" id="SBIJ01000001">
    <property type="protein sequence ID" value="TNH45195.1"/>
    <property type="molecule type" value="Genomic_DNA"/>
</dbReference>
<dbReference type="RefSeq" id="WP_139654162.1">
    <property type="nucleotide sequence ID" value="NZ_CAWOQH010000001.1"/>
</dbReference>
<dbReference type="Pfam" id="PF00534">
    <property type="entry name" value="Glycos_transf_1"/>
    <property type="match status" value="1"/>
</dbReference>
<dbReference type="AlphaFoldDB" id="A0A5C4RN18"/>
<evidence type="ECO:0000313" key="3">
    <source>
        <dbReference type="EMBL" id="TNH45195.1"/>
    </source>
</evidence>
<protein>
    <submittedName>
        <fullName evidence="3">Glycosyltransferase</fullName>
    </submittedName>
</protein>
<reference evidence="3 4" key="1">
    <citation type="submission" date="2019-01" db="EMBL/GenBank/DDBJ databases">
        <title>Draft genome assembly of Photorhabdus luminescens subsp. sonorensis Caborca.</title>
        <authorList>
            <person name="Duong D.A."/>
            <person name="Espinosa-Artiles P."/>
            <person name="Orozco R.A."/>
            <person name="Molnar I."/>
            <person name="Stock P."/>
        </authorList>
    </citation>
    <scope>NUCLEOTIDE SEQUENCE [LARGE SCALE GENOMIC DNA]</scope>
    <source>
        <strain evidence="3 4">Caborca</strain>
    </source>
</reference>
<sequence>MTKSAFLPLLASFIFGIKRRVYYNHGVPYIGYSGLLKYVLKSIEKINCFFATDILTVNKELVPYLSCLTSKNVSVIGSGSISGLPDEFYDDKLSLSYIDDLKEKHGIDKNMKVFIYVGRPHKRKGFNLLLKSFEKTFSRTNPKTKPLLLIVGCTSKDVKTVLGYIPDSFKIYDSVLDIHELYKCSDFAVLPSYHEGLGYALLEGAAASCILLGSDIIGLNVLCRKENSIKFTLQIDDLSTALLKAFLMDEKEKIKMASSSFTIANEFRQKNVTQNYISYLYSK</sequence>
<dbReference type="PANTHER" id="PTHR46401:SF2">
    <property type="entry name" value="GLYCOSYLTRANSFERASE WBBK-RELATED"/>
    <property type="match status" value="1"/>
</dbReference>
<organism evidence="3 4">
    <name type="scientific">Photorhabdus luminescens subsp. sonorensis</name>
    <dbReference type="NCBI Taxonomy" id="1173677"/>
    <lineage>
        <taxon>Bacteria</taxon>
        <taxon>Pseudomonadati</taxon>
        <taxon>Pseudomonadota</taxon>
        <taxon>Gammaproteobacteria</taxon>
        <taxon>Enterobacterales</taxon>
        <taxon>Morganellaceae</taxon>
        <taxon>Photorhabdus</taxon>
    </lineage>
</organism>
<dbReference type="GO" id="GO:0009103">
    <property type="term" value="P:lipopolysaccharide biosynthetic process"/>
    <property type="evidence" value="ECO:0007669"/>
    <property type="project" value="TreeGrafter"/>
</dbReference>
<evidence type="ECO:0000259" key="2">
    <source>
        <dbReference type="Pfam" id="PF00534"/>
    </source>
</evidence>
<dbReference type="Gene3D" id="3.40.50.2000">
    <property type="entry name" value="Glycogen Phosphorylase B"/>
    <property type="match status" value="2"/>
</dbReference>
<comment type="caution">
    <text evidence="3">The sequence shown here is derived from an EMBL/GenBank/DDBJ whole genome shotgun (WGS) entry which is preliminary data.</text>
</comment>
<gene>
    <name evidence="3" type="ORF">EP164_00435</name>
</gene>
<evidence type="ECO:0000313" key="4">
    <source>
        <dbReference type="Proteomes" id="UP000307592"/>
    </source>
</evidence>
<dbReference type="PANTHER" id="PTHR46401">
    <property type="entry name" value="GLYCOSYLTRANSFERASE WBBK-RELATED"/>
    <property type="match status" value="1"/>
</dbReference>
<accession>A0A5C4RN18</accession>
<dbReference type="Proteomes" id="UP000307592">
    <property type="component" value="Unassembled WGS sequence"/>
</dbReference>
<proteinExistence type="predicted"/>
<name>A0A5C4RN18_PHOLU</name>
<feature type="domain" description="Glycosyl transferase family 1" evidence="2">
    <location>
        <begin position="99"/>
        <end position="251"/>
    </location>
</feature>
<evidence type="ECO:0000256" key="1">
    <source>
        <dbReference type="ARBA" id="ARBA00022679"/>
    </source>
</evidence>
<keyword evidence="1 3" id="KW-0808">Transferase</keyword>
<dbReference type="SUPFAM" id="SSF53756">
    <property type="entry name" value="UDP-Glycosyltransferase/glycogen phosphorylase"/>
    <property type="match status" value="1"/>
</dbReference>
<dbReference type="InterPro" id="IPR001296">
    <property type="entry name" value="Glyco_trans_1"/>
</dbReference>